<accession>A0ACD0P111</accession>
<evidence type="ECO:0000313" key="2">
    <source>
        <dbReference type="Proteomes" id="UP000245626"/>
    </source>
</evidence>
<dbReference type="EMBL" id="KZ819822">
    <property type="protein sequence ID" value="PWN51712.1"/>
    <property type="molecule type" value="Genomic_DNA"/>
</dbReference>
<sequence length="269" mass="28905">MAKAFFIPALVVSFVAVILLLLCTISTPTTLSDSTPFDFVRAHDLDGIRDITPGANSDRLIGGIKFGTWGYCTARNGTGSYACYKTGHGYRVDLATAGGNNNNDASRNENSIKASWTRGLAVHVVAFVVAIVGFALSFFPSLLLQLIAFITHFLAALLALIAFAIDIVLYIYAKRKIHSVAPNSNVMPGPAFYMTLISIPLLVFAGLTVCCGRRKDKEGSAYVSGSNYTPAAPYEGNNYSTTTQQTSESYPMKKSSAQKVMDAFHSSKA</sequence>
<keyword evidence="2" id="KW-1185">Reference proteome</keyword>
<organism evidence="1 2">
    <name type="scientific">Violaceomyces palustris</name>
    <dbReference type="NCBI Taxonomy" id="1673888"/>
    <lineage>
        <taxon>Eukaryota</taxon>
        <taxon>Fungi</taxon>
        <taxon>Dikarya</taxon>
        <taxon>Basidiomycota</taxon>
        <taxon>Ustilaginomycotina</taxon>
        <taxon>Ustilaginomycetes</taxon>
        <taxon>Violaceomycetales</taxon>
        <taxon>Violaceomycetaceae</taxon>
        <taxon>Violaceomyces</taxon>
    </lineage>
</organism>
<gene>
    <name evidence="1" type="ORF">IE53DRAFT_341879</name>
</gene>
<protein>
    <submittedName>
        <fullName evidence="1">Pali-domain-containing protein</fullName>
    </submittedName>
</protein>
<dbReference type="Proteomes" id="UP000245626">
    <property type="component" value="Unassembled WGS sequence"/>
</dbReference>
<proteinExistence type="predicted"/>
<name>A0ACD0P111_9BASI</name>
<evidence type="ECO:0000313" key="1">
    <source>
        <dbReference type="EMBL" id="PWN51712.1"/>
    </source>
</evidence>
<reference evidence="1 2" key="1">
    <citation type="journal article" date="2018" name="Mol. Biol. Evol.">
        <title>Broad Genomic Sampling Reveals a Smut Pathogenic Ancestry of the Fungal Clade Ustilaginomycotina.</title>
        <authorList>
            <person name="Kijpornyongpan T."/>
            <person name="Mondo S.J."/>
            <person name="Barry K."/>
            <person name="Sandor L."/>
            <person name="Lee J."/>
            <person name="Lipzen A."/>
            <person name="Pangilinan J."/>
            <person name="LaButti K."/>
            <person name="Hainaut M."/>
            <person name="Henrissat B."/>
            <person name="Grigoriev I.V."/>
            <person name="Spatafora J.W."/>
            <person name="Aime M.C."/>
        </authorList>
    </citation>
    <scope>NUCLEOTIDE SEQUENCE [LARGE SCALE GENOMIC DNA]</scope>
    <source>
        <strain evidence="1 2">SA 807</strain>
    </source>
</reference>